<dbReference type="InterPro" id="IPR004268">
    <property type="entry name" value="MurJ"/>
</dbReference>
<feature type="transmembrane region" description="Helical" evidence="10">
    <location>
        <begin position="442"/>
        <end position="463"/>
    </location>
</feature>
<dbReference type="InterPro" id="IPR051050">
    <property type="entry name" value="Lipid_II_flippase_MurJ/MviN"/>
</dbReference>
<organism evidence="12 13">
    <name type="scientific">Bordetella genomosp. 8</name>
    <dbReference type="NCBI Taxonomy" id="1416806"/>
    <lineage>
        <taxon>Bacteria</taxon>
        <taxon>Pseudomonadati</taxon>
        <taxon>Pseudomonadota</taxon>
        <taxon>Betaproteobacteria</taxon>
        <taxon>Burkholderiales</taxon>
        <taxon>Alcaligenaceae</taxon>
        <taxon>Bordetella</taxon>
    </lineage>
</organism>
<comment type="function">
    <text evidence="8 10 11">Involved in peptidoglycan biosynthesis. Transports lipid-linked peptidoglycan precursors from the inner to the outer leaflet of the cytoplasmic membrane.</text>
</comment>
<feature type="transmembrane region" description="Helical" evidence="10">
    <location>
        <begin position="123"/>
        <end position="141"/>
    </location>
</feature>
<evidence type="ECO:0000256" key="4">
    <source>
        <dbReference type="ARBA" id="ARBA00022960"/>
    </source>
</evidence>
<evidence type="ECO:0000256" key="2">
    <source>
        <dbReference type="ARBA" id="ARBA00022475"/>
    </source>
</evidence>
<dbReference type="OrthoDB" id="9816572at2"/>
<dbReference type="PRINTS" id="PR01806">
    <property type="entry name" value="VIRFACTRMVIN"/>
</dbReference>
<reference evidence="12 13" key="1">
    <citation type="submission" date="2017-05" db="EMBL/GenBank/DDBJ databases">
        <title>Complete and WGS of Bordetella genogroups.</title>
        <authorList>
            <person name="Spilker T."/>
            <person name="LiPuma J."/>
        </authorList>
    </citation>
    <scope>NUCLEOTIDE SEQUENCE [LARGE SCALE GENOMIC DNA]</scope>
    <source>
        <strain evidence="12 13">AU19157</strain>
    </source>
</reference>
<accession>A0A1W6YU79</accession>
<feature type="transmembrane region" description="Helical" evidence="10">
    <location>
        <begin position="180"/>
        <end position="200"/>
    </location>
</feature>
<dbReference type="Pfam" id="PF03023">
    <property type="entry name" value="MurJ"/>
    <property type="match status" value="1"/>
</dbReference>
<evidence type="ECO:0000256" key="7">
    <source>
        <dbReference type="ARBA" id="ARBA00023136"/>
    </source>
</evidence>
<protein>
    <recommendedName>
        <fullName evidence="10">Probable lipid II flippase MurJ</fullName>
    </recommendedName>
</protein>
<evidence type="ECO:0000313" key="13">
    <source>
        <dbReference type="Proteomes" id="UP000194151"/>
    </source>
</evidence>
<dbReference type="UniPathway" id="UPA00219"/>
<sequence length="515" mass="55496">MVAAGILCSRLMGLVRQRVFSHYFGLSDIADAFSSALRVPNFLQNLFGEGVLSASFIPVYARLLAQGRQEEADRVAGAVAAVLSLVISLIVLVGILATPWLIWAVAPGYTGEKREFTILLVRILFPGLGLLVGSAWCLGILNSHRRFFLSYAAPVIWNLSMIATMVIFRNSSLPDLAVWLAWGTTFGCLLQFIIQLPPVLRLTGRLPLRPDGANANVREVFRNFGSVAISRGVVQISSYVDQAIATLLGPGAMAAMTTAASINMLPVSLFGMAISASELPAMARSLGDDGATDAREALRSRLDRGMRRIAFFVVPSAMAFFVLGDVITAALYQSGRFTHDDAVFVWAIIAGSGVGLLASTLGRLYSSTYYALLDPRTPLRYALVRLLLTTVLGLACALVLPARLGIAPQWGTVGLTASAGVAAWVELFLLRRTLNARIGVTGLPRALLLQLWTAAGLSAAAAYALKITLAWQQPVLLGIVVLGLYGVLYFAMTYVARVDECRSFMQALGRRLKRR</sequence>
<dbReference type="GO" id="GO:0015648">
    <property type="term" value="F:lipid-linked peptidoglycan transporter activity"/>
    <property type="evidence" value="ECO:0007669"/>
    <property type="project" value="UniProtKB-UniRule"/>
</dbReference>
<keyword evidence="7 10" id="KW-0472">Membrane</keyword>
<dbReference type="GO" id="GO:0009252">
    <property type="term" value="P:peptidoglycan biosynthetic process"/>
    <property type="evidence" value="ECO:0007669"/>
    <property type="project" value="UniProtKB-UniRule"/>
</dbReference>
<dbReference type="HAMAP" id="MF_02078">
    <property type="entry name" value="MurJ_MviN"/>
    <property type="match status" value="1"/>
</dbReference>
<evidence type="ECO:0000256" key="6">
    <source>
        <dbReference type="ARBA" id="ARBA00022989"/>
    </source>
</evidence>
<feature type="transmembrane region" description="Helical" evidence="10">
    <location>
        <begin position="386"/>
        <end position="404"/>
    </location>
</feature>
<feature type="transmembrane region" description="Helical" evidence="10">
    <location>
        <begin position="309"/>
        <end position="332"/>
    </location>
</feature>
<evidence type="ECO:0000256" key="3">
    <source>
        <dbReference type="ARBA" id="ARBA00022692"/>
    </source>
</evidence>
<keyword evidence="4 10" id="KW-0133">Cell shape</keyword>
<dbReference type="GO" id="GO:0071555">
    <property type="term" value="P:cell wall organization"/>
    <property type="evidence" value="ECO:0007669"/>
    <property type="project" value="UniProtKB-UniRule"/>
</dbReference>
<evidence type="ECO:0000256" key="1">
    <source>
        <dbReference type="ARBA" id="ARBA00004651"/>
    </source>
</evidence>
<dbReference type="PANTHER" id="PTHR47019:SF1">
    <property type="entry name" value="LIPID II FLIPPASE MURJ"/>
    <property type="match status" value="1"/>
</dbReference>
<keyword evidence="10 11" id="KW-0961">Cell wall biogenesis/degradation</keyword>
<dbReference type="GO" id="GO:0005886">
    <property type="term" value="C:plasma membrane"/>
    <property type="evidence" value="ECO:0007669"/>
    <property type="project" value="UniProtKB-SubCell"/>
</dbReference>
<evidence type="ECO:0000313" key="12">
    <source>
        <dbReference type="EMBL" id="ARP84645.1"/>
    </source>
</evidence>
<evidence type="ECO:0000256" key="11">
    <source>
        <dbReference type="PIRNR" id="PIRNR002869"/>
    </source>
</evidence>
<proteinExistence type="inferred from homology"/>
<comment type="pathway">
    <text evidence="10">Cell wall biogenesis; peptidoglycan biosynthesis.</text>
</comment>
<feature type="transmembrane region" description="Helical" evidence="10">
    <location>
        <begin position="344"/>
        <end position="365"/>
    </location>
</feature>
<keyword evidence="10" id="KW-0997">Cell inner membrane</keyword>
<keyword evidence="3 10" id="KW-0812">Transmembrane</keyword>
<keyword evidence="6 10" id="KW-1133">Transmembrane helix</keyword>
<evidence type="ECO:0000256" key="10">
    <source>
        <dbReference type="HAMAP-Rule" id="MF_02078"/>
    </source>
</evidence>
<comment type="similarity">
    <text evidence="9 10 11">Belongs to the MurJ/MviN family.</text>
</comment>
<keyword evidence="2 10" id="KW-1003">Cell membrane</keyword>
<comment type="subcellular location">
    <subcellularLocation>
        <location evidence="10">Cell inner membrane</location>
        <topology evidence="10">Multi-pass membrane protein</topology>
    </subcellularLocation>
    <subcellularLocation>
        <location evidence="1">Cell membrane</location>
        <topology evidence="1">Multi-pass membrane protein</topology>
    </subcellularLocation>
</comment>
<evidence type="ECO:0000256" key="5">
    <source>
        <dbReference type="ARBA" id="ARBA00022984"/>
    </source>
</evidence>
<feature type="transmembrane region" description="Helical" evidence="10">
    <location>
        <begin position="148"/>
        <end position="168"/>
    </location>
</feature>
<dbReference type="EMBL" id="CP021108">
    <property type="protein sequence ID" value="ARP84645.1"/>
    <property type="molecule type" value="Genomic_DNA"/>
</dbReference>
<dbReference type="PANTHER" id="PTHR47019">
    <property type="entry name" value="LIPID II FLIPPASE MURJ"/>
    <property type="match status" value="1"/>
</dbReference>
<feature type="transmembrane region" description="Helical" evidence="10">
    <location>
        <begin position="410"/>
        <end position="430"/>
    </location>
</feature>
<dbReference type="STRING" id="1416806.CAL12_19940"/>
<dbReference type="AlphaFoldDB" id="A0A1W6YU79"/>
<evidence type="ECO:0000256" key="9">
    <source>
        <dbReference type="ARBA" id="ARBA00061532"/>
    </source>
</evidence>
<keyword evidence="5 10" id="KW-0573">Peptidoglycan synthesis</keyword>
<feature type="transmembrane region" description="Helical" evidence="10">
    <location>
        <begin position="475"/>
        <end position="496"/>
    </location>
</feature>
<name>A0A1W6YU79_9BORD</name>
<dbReference type="Proteomes" id="UP000194151">
    <property type="component" value="Chromosome"/>
</dbReference>
<dbReference type="PIRSF" id="PIRSF002869">
    <property type="entry name" value="MviN"/>
    <property type="match status" value="1"/>
</dbReference>
<dbReference type="KEGG" id="bgv:CAL12_19940"/>
<gene>
    <name evidence="10" type="primary">murJ</name>
    <name evidence="12" type="ORF">CAL12_19940</name>
</gene>
<keyword evidence="13" id="KW-1185">Reference proteome</keyword>
<keyword evidence="10 11" id="KW-0813">Transport</keyword>
<dbReference type="GO" id="GO:0034204">
    <property type="term" value="P:lipid translocation"/>
    <property type="evidence" value="ECO:0007669"/>
    <property type="project" value="TreeGrafter"/>
</dbReference>
<evidence type="ECO:0000256" key="8">
    <source>
        <dbReference type="ARBA" id="ARBA00060041"/>
    </source>
</evidence>
<dbReference type="GO" id="GO:0008360">
    <property type="term" value="P:regulation of cell shape"/>
    <property type="evidence" value="ECO:0007669"/>
    <property type="project" value="UniProtKB-UniRule"/>
</dbReference>
<comment type="caution">
    <text evidence="10">Lacks conserved residue(s) required for the propagation of feature annotation.</text>
</comment>
<dbReference type="CDD" id="cd13123">
    <property type="entry name" value="MATE_MurJ_like"/>
    <property type="match status" value="1"/>
</dbReference>
<feature type="transmembrane region" description="Helical" evidence="10">
    <location>
        <begin position="75"/>
        <end position="103"/>
    </location>
</feature>
<dbReference type="NCBIfam" id="TIGR01695">
    <property type="entry name" value="murJ_mviN"/>
    <property type="match status" value="1"/>
</dbReference>